<dbReference type="Proteomes" id="UP000827872">
    <property type="component" value="Linkage Group LG12"/>
</dbReference>
<protein>
    <submittedName>
        <fullName evidence="1">Uncharacterized protein</fullName>
    </submittedName>
</protein>
<sequence>MELRALTAELELELERKSQRSHQSSPVPDAPWELVDNGQWLPKEPRGSIHPPTVGGRGHCSPDSCDKEPEQDTDQDQVVEDFDCLAEQTESDRHHLQAGENLPLRPASEGVPLGETPVQEHLDRCRLQAWEDYQCEQALLYQAYQRPRSNVWRLSRRFRVGPCLHHRLLLAVDCQACRIPYWIDVMQGLLHHNAPPAGFQFLRLSACFDGNPVKLPYFLCSSKFWVLASKLSDWLDCMLVEQFQVAFSPEIRDWTVLNMAPRNLR</sequence>
<evidence type="ECO:0000313" key="1">
    <source>
        <dbReference type="EMBL" id="KAH7998598.1"/>
    </source>
</evidence>
<gene>
    <name evidence="1" type="ORF">K3G42_018317</name>
</gene>
<organism evidence="1 2">
    <name type="scientific">Sphaerodactylus townsendi</name>
    <dbReference type="NCBI Taxonomy" id="933632"/>
    <lineage>
        <taxon>Eukaryota</taxon>
        <taxon>Metazoa</taxon>
        <taxon>Chordata</taxon>
        <taxon>Craniata</taxon>
        <taxon>Vertebrata</taxon>
        <taxon>Euteleostomi</taxon>
        <taxon>Lepidosauria</taxon>
        <taxon>Squamata</taxon>
        <taxon>Bifurcata</taxon>
        <taxon>Gekkota</taxon>
        <taxon>Sphaerodactylidae</taxon>
        <taxon>Sphaerodactylus</taxon>
    </lineage>
</organism>
<dbReference type="EMBL" id="CM037625">
    <property type="protein sequence ID" value="KAH7998598.1"/>
    <property type="molecule type" value="Genomic_DNA"/>
</dbReference>
<reference evidence="1" key="1">
    <citation type="submission" date="2021-08" db="EMBL/GenBank/DDBJ databases">
        <title>The first chromosome-level gecko genome reveals the dynamic sex chromosomes of Neotropical dwarf geckos (Sphaerodactylidae: Sphaerodactylus).</title>
        <authorList>
            <person name="Pinto B.J."/>
            <person name="Keating S.E."/>
            <person name="Gamble T."/>
        </authorList>
    </citation>
    <scope>NUCLEOTIDE SEQUENCE</scope>
    <source>
        <strain evidence="1">TG3544</strain>
    </source>
</reference>
<accession>A0ACB8EZZ4</accession>
<evidence type="ECO:0000313" key="2">
    <source>
        <dbReference type="Proteomes" id="UP000827872"/>
    </source>
</evidence>
<keyword evidence="2" id="KW-1185">Reference proteome</keyword>
<comment type="caution">
    <text evidence="1">The sequence shown here is derived from an EMBL/GenBank/DDBJ whole genome shotgun (WGS) entry which is preliminary data.</text>
</comment>
<proteinExistence type="predicted"/>
<name>A0ACB8EZZ4_9SAUR</name>